<dbReference type="AlphaFoldDB" id="A0A7M1SNE5"/>
<keyword evidence="2 4" id="KW-0547">Nucleotide-binding</keyword>
<accession>A0A7M1SNE5</accession>
<keyword evidence="7" id="KW-1185">Reference proteome</keyword>
<dbReference type="InterPro" id="IPR052032">
    <property type="entry name" value="ATP-dep_AA_Ligase"/>
</dbReference>
<evidence type="ECO:0000256" key="4">
    <source>
        <dbReference type="PROSITE-ProRule" id="PRU00409"/>
    </source>
</evidence>
<dbReference type="RefSeq" id="WP_193495198.1">
    <property type="nucleotide sequence ID" value="NZ_CP063169.1"/>
</dbReference>
<dbReference type="Proteomes" id="UP000593758">
    <property type="component" value="Chromosome"/>
</dbReference>
<dbReference type="GO" id="GO:0016874">
    <property type="term" value="F:ligase activity"/>
    <property type="evidence" value="ECO:0007669"/>
    <property type="project" value="UniProtKB-KW"/>
</dbReference>
<evidence type="ECO:0000256" key="3">
    <source>
        <dbReference type="ARBA" id="ARBA00022840"/>
    </source>
</evidence>
<evidence type="ECO:0000259" key="5">
    <source>
        <dbReference type="PROSITE" id="PS50975"/>
    </source>
</evidence>
<dbReference type="GO" id="GO:0005524">
    <property type="term" value="F:ATP binding"/>
    <property type="evidence" value="ECO:0007669"/>
    <property type="project" value="UniProtKB-UniRule"/>
</dbReference>
<dbReference type="PROSITE" id="PS50975">
    <property type="entry name" value="ATP_GRASP"/>
    <property type="match status" value="1"/>
</dbReference>
<dbReference type="KEGG" id="halt:IM660_10150"/>
<sequence>MPVPALCPVLLGTDLGIYAMARSFHEAYGVRSVVISEQPRGPINDSAILENVFTGAGAADEQTLAALSDVAQRYPQARRILVVNSDHQLAFVLRHREQLEREYVIPFAAAGTIEQLADKRAMNSVLAELGIPAPRTVEVKPLPRQEEQWRASVRELTFPVVMKPFAGAEFEELTFIGRRKVYVLEHADELVLELDRIGAAGYGGTMLVQELIPGDDTANRVVNCYRDSRGELTMAASGHVLLAMHQPTFIGNSAIIMVDYDATLVDAVRRVLDAVGFRGFASVDFKVDPRDGVARLLDINPRLGRSHYYANVGGASTARALVADFVLDQALPPEQAQEDGVYAYIPTFVLPRYIQDAELLARVRAVLRRRRAVHPLGYAADRSPRRWLYRVLAQVNQLRALRRYYPRPTDTGF</sequence>
<feature type="domain" description="ATP-grasp" evidence="5">
    <location>
        <begin position="123"/>
        <end position="326"/>
    </location>
</feature>
<evidence type="ECO:0000256" key="2">
    <source>
        <dbReference type="ARBA" id="ARBA00022741"/>
    </source>
</evidence>
<keyword evidence="1" id="KW-0436">Ligase</keyword>
<dbReference type="EMBL" id="CP063169">
    <property type="protein sequence ID" value="QOR69100.1"/>
    <property type="molecule type" value="Genomic_DNA"/>
</dbReference>
<protein>
    <submittedName>
        <fullName evidence="6">ATP-grasp domain-containing protein</fullName>
    </submittedName>
</protein>
<evidence type="ECO:0000313" key="6">
    <source>
        <dbReference type="EMBL" id="QOR69100.1"/>
    </source>
</evidence>
<organism evidence="6 7">
    <name type="scientific">Ruania alkalisoli</name>
    <dbReference type="NCBI Taxonomy" id="2779775"/>
    <lineage>
        <taxon>Bacteria</taxon>
        <taxon>Bacillati</taxon>
        <taxon>Actinomycetota</taxon>
        <taxon>Actinomycetes</taxon>
        <taxon>Micrococcales</taxon>
        <taxon>Ruaniaceae</taxon>
        <taxon>Ruania</taxon>
    </lineage>
</organism>
<dbReference type="GO" id="GO:0046872">
    <property type="term" value="F:metal ion binding"/>
    <property type="evidence" value="ECO:0007669"/>
    <property type="project" value="InterPro"/>
</dbReference>
<gene>
    <name evidence="6" type="ORF">IM660_10150</name>
</gene>
<dbReference type="Gene3D" id="3.30.470.20">
    <property type="entry name" value="ATP-grasp fold, B domain"/>
    <property type="match status" value="1"/>
</dbReference>
<name>A0A7M1SNE5_9MICO</name>
<dbReference type="PANTHER" id="PTHR43585">
    <property type="entry name" value="FUMIPYRROLE BIOSYNTHESIS PROTEIN C"/>
    <property type="match status" value="1"/>
</dbReference>
<dbReference type="InterPro" id="IPR011761">
    <property type="entry name" value="ATP-grasp"/>
</dbReference>
<dbReference type="SUPFAM" id="SSF56059">
    <property type="entry name" value="Glutathione synthetase ATP-binding domain-like"/>
    <property type="match status" value="1"/>
</dbReference>
<dbReference type="InterPro" id="IPR003806">
    <property type="entry name" value="ATP-grasp_PylC-type"/>
</dbReference>
<keyword evidence="3 4" id="KW-0067">ATP-binding</keyword>
<dbReference type="Pfam" id="PF02655">
    <property type="entry name" value="ATP-grasp_3"/>
    <property type="match status" value="1"/>
</dbReference>
<evidence type="ECO:0000313" key="7">
    <source>
        <dbReference type="Proteomes" id="UP000593758"/>
    </source>
</evidence>
<dbReference type="PANTHER" id="PTHR43585:SF2">
    <property type="entry name" value="ATP-GRASP ENZYME FSQD"/>
    <property type="match status" value="1"/>
</dbReference>
<reference evidence="6 7" key="1">
    <citation type="submission" date="2020-10" db="EMBL/GenBank/DDBJ databases">
        <title>Haloactinobacterium sp. RN3S43, a bacterium isolated from saline soil.</title>
        <authorList>
            <person name="Sun J.-Q."/>
        </authorList>
    </citation>
    <scope>NUCLEOTIDE SEQUENCE [LARGE SCALE GENOMIC DNA]</scope>
    <source>
        <strain evidence="6 7">RN3S43</strain>
    </source>
</reference>
<evidence type="ECO:0000256" key="1">
    <source>
        <dbReference type="ARBA" id="ARBA00022598"/>
    </source>
</evidence>
<proteinExistence type="predicted"/>